<dbReference type="GO" id="GO:0046872">
    <property type="term" value="F:metal ion binding"/>
    <property type="evidence" value="ECO:0007669"/>
    <property type="project" value="UniProtKB-KW"/>
</dbReference>
<name>G1KQF6_ANOCA</name>
<dbReference type="STRING" id="28377.ENSACAP00000014635"/>
<organism evidence="4 5">
    <name type="scientific">Anolis carolinensis</name>
    <name type="common">Green anole</name>
    <name type="synonym">American chameleon</name>
    <dbReference type="NCBI Taxonomy" id="28377"/>
    <lineage>
        <taxon>Eukaryota</taxon>
        <taxon>Metazoa</taxon>
        <taxon>Chordata</taxon>
        <taxon>Craniata</taxon>
        <taxon>Vertebrata</taxon>
        <taxon>Euteleostomi</taxon>
        <taxon>Lepidosauria</taxon>
        <taxon>Squamata</taxon>
        <taxon>Bifurcata</taxon>
        <taxon>Unidentata</taxon>
        <taxon>Episquamata</taxon>
        <taxon>Toxicofera</taxon>
        <taxon>Iguania</taxon>
        <taxon>Dactyloidae</taxon>
        <taxon>Anolis</taxon>
    </lineage>
</organism>
<dbReference type="AlphaFoldDB" id="G1KQF6"/>
<evidence type="ECO:0000256" key="3">
    <source>
        <dbReference type="PIRSR" id="PIRSR607822-1"/>
    </source>
</evidence>
<reference evidence="4" key="2">
    <citation type="submission" date="2025-08" db="UniProtKB">
        <authorList>
            <consortium name="Ensembl"/>
        </authorList>
    </citation>
    <scope>IDENTIFICATION</scope>
</reference>
<protein>
    <recommendedName>
        <fullName evidence="2">LanC-like protein 3</fullName>
    </recommendedName>
</protein>
<evidence type="ECO:0000256" key="2">
    <source>
        <dbReference type="ARBA" id="ARBA00074153"/>
    </source>
</evidence>
<dbReference type="PANTHER" id="PTHR12736">
    <property type="entry name" value="LANC-LIKE PROTEIN"/>
    <property type="match status" value="1"/>
</dbReference>
<dbReference type="GeneTree" id="ENSGT00530000063186"/>
<dbReference type="InParanoid" id="G1KQF6"/>
<dbReference type="Bgee" id="ENSACAG00000014915">
    <property type="expression patterns" value="Expressed in testis and 3 other cell types or tissues"/>
</dbReference>
<dbReference type="Ensembl" id="ENSACAT00000014931.3">
    <property type="protein sequence ID" value="ENSACAP00000014635.3"/>
    <property type="gene ID" value="ENSACAG00000014915.3"/>
</dbReference>
<dbReference type="PRINTS" id="PR01951">
    <property type="entry name" value="LANCEUKARYTE"/>
</dbReference>
<reference evidence="4" key="3">
    <citation type="submission" date="2025-09" db="UniProtKB">
        <authorList>
            <consortium name="Ensembl"/>
        </authorList>
    </citation>
    <scope>IDENTIFICATION</scope>
</reference>
<evidence type="ECO:0000313" key="5">
    <source>
        <dbReference type="Proteomes" id="UP000001646"/>
    </source>
</evidence>
<dbReference type="CDD" id="cd04794">
    <property type="entry name" value="euk_LANCL"/>
    <property type="match status" value="1"/>
</dbReference>
<feature type="binding site" evidence="3">
    <location>
        <position position="345"/>
    </location>
    <ligand>
        <name>Zn(2+)</name>
        <dbReference type="ChEBI" id="CHEBI:29105"/>
    </ligand>
</feature>
<evidence type="ECO:0000313" key="4">
    <source>
        <dbReference type="Ensembl" id="ENSACAP00000014635.3"/>
    </source>
</evidence>
<dbReference type="HOGENOM" id="CLU_036244_1_0_1"/>
<reference evidence="4 5" key="1">
    <citation type="submission" date="2009-12" db="EMBL/GenBank/DDBJ databases">
        <title>The Genome Sequence of Anolis carolinensis (Green Anole Lizard).</title>
        <authorList>
            <consortium name="The Genome Sequencing Platform"/>
            <person name="Di Palma F."/>
            <person name="Alfoldi J."/>
            <person name="Heiman D."/>
            <person name="Young S."/>
            <person name="Grabherr M."/>
            <person name="Johnson J."/>
            <person name="Lander E.S."/>
            <person name="Lindblad-Toh K."/>
        </authorList>
    </citation>
    <scope>NUCLEOTIDE SEQUENCE [LARGE SCALE GENOMIC DNA]</scope>
    <source>
        <strain evidence="4 5">JBL SC #1</strain>
    </source>
</reference>
<dbReference type="Pfam" id="PF05147">
    <property type="entry name" value="LANC_like"/>
    <property type="match status" value="1"/>
</dbReference>
<dbReference type="PRINTS" id="PR01950">
    <property type="entry name" value="LANCSUPER"/>
</dbReference>
<dbReference type="FunFam" id="1.50.10.10:FF:000012">
    <property type="entry name" value="LanC-like protein 3"/>
    <property type="match status" value="1"/>
</dbReference>
<dbReference type="SUPFAM" id="SSF158745">
    <property type="entry name" value="LanC-like"/>
    <property type="match status" value="1"/>
</dbReference>
<evidence type="ECO:0000256" key="1">
    <source>
        <dbReference type="ARBA" id="ARBA00007179"/>
    </source>
</evidence>
<keyword evidence="3" id="KW-0479">Metal-binding</keyword>
<dbReference type="Gene3D" id="1.50.10.10">
    <property type="match status" value="1"/>
</dbReference>
<feature type="binding site" evidence="3">
    <location>
        <position position="298"/>
    </location>
    <ligand>
        <name>Zn(2+)</name>
        <dbReference type="ChEBI" id="CHEBI:29105"/>
    </ligand>
</feature>
<dbReference type="GO" id="GO:0005975">
    <property type="term" value="P:carbohydrate metabolic process"/>
    <property type="evidence" value="ECO:0007669"/>
    <property type="project" value="InterPro"/>
</dbReference>
<dbReference type="PANTHER" id="PTHR12736:SF7">
    <property type="entry name" value="LANC-LIKE PROTEIN 3"/>
    <property type="match status" value="1"/>
</dbReference>
<dbReference type="Proteomes" id="UP000001646">
    <property type="component" value="Chromosome 3"/>
</dbReference>
<proteinExistence type="inferred from homology"/>
<dbReference type="eggNOG" id="KOG2787">
    <property type="taxonomic scope" value="Eukaryota"/>
</dbReference>
<comment type="similarity">
    <text evidence="1">Belongs to the LanC-like protein family.</text>
</comment>
<gene>
    <name evidence="4" type="primary">LANCL3</name>
</gene>
<dbReference type="GO" id="GO:0005886">
    <property type="term" value="C:plasma membrane"/>
    <property type="evidence" value="ECO:0000318"/>
    <property type="project" value="GO_Central"/>
</dbReference>
<keyword evidence="5" id="KW-1185">Reference proteome</keyword>
<feature type="binding site" evidence="3">
    <location>
        <position position="344"/>
    </location>
    <ligand>
        <name>Zn(2+)</name>
        <dbReference type="ChEBI" id="CHEBI:29105"/>
    </ligand>
</feature>
<sequence length="424" mass="46212">MENKRCFPNRFDDYKGSLLGGQWQDKVVPLVTATVERILKALPEPGAGGGGGGGFGGGLYSGAGGVAFMLYQVAQSPPFAAARGSYLRAAQGLVEACLRDQEAEEAAAEAAAGGERAWGEAGDDPRAAFLLGGAGLYAVAALVRHARGAPDWAEPLAKSVSTLVSLCSSLVIIKLENFGQHPESQGQLANICGIMETVVQQKISFQLLQLKSRCRAVIMGDKPSWAKQMLFFSKEFRAAHGLSSILQMLLSYFEYLPAADQELVWQSVDFLMDQEQNCNWPPELGGMIERENELVHWCHGAPGIAYMFAKAYLVSKKPQYLDSCIRCGELTWQKGLLKKGPGICHGVAGSAYVFLLLYRLTGNSKYIYRAQRFAEFLFTEEFKAGSQSLESVYSLFEGFSGTVCFLVDLLQPNQAEFPLFSVFV</sequence>
<dbReference type="GO" id="GO:0031179">
    <property type="term" value="P:peptide modification"/>
    <property type="evidence" value="ECO:0007669"/>
    <property type="project" value="InterPro"/>
</dbReference>
<dbReference type="SMART" id="SM01260">
    <property type="entry name" value="LANC_like"/>
    <property type="match status" value="1"/>
</dbReference>
<accession>G1KQF6</accession>
<dbReference type="InterPro" id="IPR012341">
    <property type="entry name" value="6hp_glycosidase-like_sf"/>
</dbReference>
<dbReference type="InterPro" id="IPR020464">
    <property type="entry name" value="LanC-like_prot_euk"/>
</dbReference>
<keyword evidence="3" id="KW-0862">Zinc</keyword>
<dbReference type="InterPro" id="IPR007822">
    <property type="entry name" value="LANC-like"/>
</dbReference>